<dbReference type="RefSeq" id="WP_190957963.1">
    <property type="nucleotide sequence ID" value="NZ_JACJTU010000031.1"/>
</dbReference>
<dbReference type="Proteomes" id="UP000637383">
    <property type="component" value="Unassembled WGS sequence"/>
</dbReference>
<keyword evidence="1" id="KW-0175">Coiled coil</keyword>
<gene>
    <name evidence="3" type="ORF">H6H03_26405</name>
</gene>
<keyword evidence="4" id="KW-1185">Reference proteome</keyword>
<dbReference type="EMBL" id="JACJTU010000031">
    <property type="protein sequence ID" value="MBD2737376.1"/>
    <property type="molecule type" value="Genomic_DNA"/>
</dbReference>
<feature type="coiled-coil region" evidence="1">
    <location>
        <begin position="249"/>
        <end position="284"/>
    </location>
</feature>
<evidence type="ECO:0000313" key="3">
    <source>
        <dbReference type="EMBL" id="MBD2737376.1"/>
    </source>
</evidence>
<organism evidence="3 4">
    <name type="scientific">Nostoc paludosum FACHB-159</name>
    <dbReference type="NCBI Taxonomy" id="2692908"/>
    <lineage>
        <taxon>Bacteria</taxon>
        <taxon>Bacillati</taxon>
        <taxon>Cyanobacteriota</taxon>
        <taxon>Cyanophyceae</taxon>
        <taxon>Nostocales</taxon>
        <taxon>Nostocaceae</taxon>
        <taxon>Nostoc</taxon>
    </lineage>
</organism>
<comment type="caution">
    <text evidence="3">The sequence shown here is derived from an EMBL/GenBank/DDBJ whole genome shotgun (WGS) entry which is preliminary data.</text>
</comment>
<feature type="compositionally biased region" description="Polar residues" evidence="2">
    <location>
        <begin position="115"/>
        <end position="139"/>
    </location>
</feature>
<dbReference type="SUPFAM" id="SSF58113">
    <property type="entry name" value="Apolipoprotein A-I"/>
    <property type="match status" value="1"/>
</dbReference>
<dbReference type="Gene3D" id="1.20.5.1230">
    <property type="entry name" value="Apolipoprotein A-I"/>
    <property type="match status" value="1"/>
</dbReference>
<sequence>MDEIKSEAKQVQHDYLEILNDILHKLLEKGKFQDLDTSKDLSIYVGNQPKYKGHPDREVSVNSMTPELVEKINTAINDPQNLKGSVRIMIGKDKVYHAKDGEVLTDKLGLNSKITQNSDLGSHQSQSPQTAKPVQQSSPLEDLQKQVDALQQKVQEQQSLIDNFASQNQSSNQVAEKLSADIISLKQAFDAQQKTIEQLQKGLEAINSQNNPAVKNSTLHNWINSIETKAKTTAKNLYEQVKTAFTPKIDKVKAQLEAQISTLKQQMNQQMESLKAEMKSQVATVKGEFESNVGVVKDGIGEVKQLVSDEIQHGMERHQAAMGAIHNKVTGEVNTVHKQLTQAVGDIHSAANHTVKQSVEKVTNSVMDIKGKALAKSVNSMLRLFGNQNPDGTRSYESKNYNFYQKGDSITVTAKDGRAVMVNGDLTTTATEKDVESLDEVGEVVSDYLKHSNTQSQSSKLRR</sequence>
<proteinExistence type="predicted"/>
<evidence type="ECO:0000313" key="4">
    <source>
        <dbReference type="Proteomes" id="UP000637383"/>
    </source>
</evidence>
<feature type="region of interest" description="Disordered" evidence="2">
    <location>
        <begin position="115"/>
        <end position="141"/>
    </location>
</feature>
<name>A0ABR8KCW2_9NOSO</name>
<protein>
    <submittedName>
        <fullName evidence="3">Uncharacterized protein</fullName>
    </submittedName>
</protein>
<evidence type="ECO:0000256" key="2">
    <source>
        <dbReference type="SAM" id="MobiDB-lite"/>
    </source>
</evidence>
<reference evidence="3 4" key="1">
    <citation type="journal article" date="2020" name="ISME J.">
        <title>Comparative genomics reveals insights into cyanobacterial evolution and habitat adaptation.</title>
        <authorList>
            <person name="Chen M.Y."/>
            <person name="Teng W.K."/>
            <person name="Zhao L."/>
            <person name="Hu C.X."/>
            <person name="Zhou Y.K."/>
            <person name="Han B.P."/>
            <person name="Song L.R."/>
            <person name="Shu W.S."/>
        </authorList>
    </citation>
    <scope>NUCLEOTIDE SEQUENCE [LARGE SCALE GENOMIC DNA]</scope>
    <source>
        <strain evidence="3 4">FACHB-159</strain>
    </source>
</reference>
<accession>A0ABR8KCW2</accession>
<evidence type="ECO:0000256" key="1">
    <source>
        <dbReference type="SAM" id="Coils"/>
    </source>
</evidence>